<feature type="compositionally biased region" description="Polar residues" evidence="1">
    <location>
        <begin position="1"/>
        <end position="22"/>
    </location>
</feature>
<feature type="region of interest" description="Disordered" evidence="1">
    <location>
        <begin position="1"/>
        <end position="28"/>
    </location>
</feature>
<dbReference type="GO" id="GO:0008168">
    <property type="term" value="F:methyltransferase activity"/>
    <property type="evidence" value="ECO:0007669"/>
    <property type="project" value="UniProtKB-KW"/>
</dbReference>
<keyword evidence="2" id="KW-0812">Transmembrane</keyword>
<accession>A0A2U1KDM8</accession>
<dbReference type="EMBL" id="PKPP01021242">
    <property type="protein sequence ID" value="PWA34884.1"/>
    <property type="molecule type" value="Genomic_DNA"/>
</dbReference>
<keyword evidence="2" id="KW-0472">Membrane</keyword>
<name>A0A2U1KDM8_ARTAN</name>
<keyword evidence="3" id="KW-0489">Methyltransferase</keyword>
<gene>
    <name evidence="3" type="ORF">CTI12_AA614020</name>
</gene>
<sequence length="149" mass="17013">MESENIWMNNIPNLKPQNTHTNDPADSKWPKQLNAPLEVVDPKIADIIEHEKARQWKVMSRMIVVASELCGKDKKCDREYTIENLHDYSLSIRAKLIRVIFGIILVMNLLWLPHGLHSPTARVTFIPIWSPSSPPIIQLTVPVIVPPLP</sequence>
<dbReference type="GO" id="GO:0032259">
    <property type="term" value="P:methylation"/>
    <property type="evidence" value="ECO:0007669"/>
    <property type="project" value="UniProtKB-KW"/>
</dbReference>
<keyword evidence="2" id="KW-1133">Transmembrane helix</keyword>
<comment type="caution">
    <text evidence="3">The sequence shown here is derived from an EMBL/GenBank/DDBJ whole genome shotgun (WGS) entry which is preliminary data.</text>
</comment>
<keyword evidence="3" id="KW-0808">Transferase</keyword>
<evidence type="ECO:0000313" key="3">
    <source>
        <dbReference type="EMBL" id="PWA34884.1"/>
    </source>
</evidence>
<reference evidence="3 4" key="1">
    <citation type="journal article" date="2018" name="Mol. Plant">
        <title>The genome of Artemisia annua provides insight into the evolution of Asteraceae family and artemisinin biosynthesis.</title>
        <authorList>
            <person name="Shen Q."/>
            <person name="Zhang L."/>
            <person name="Liao Z."/>
            <person name="Wang S."/>
            <person name="Yan T."/>
            <person name="Shi P."/>
            <person name="Liu M."/>
            <person name="Fu X."/>
            <person name="Pan Q."/>
            <person name="Wang Y."/>
            <person name="Lv Z."/>
            <person name="Lu X."/>
            <person name="Zhang F."/>
            <person name="Jiang W."/>
            <person name="Ma Y."/>
            <person name="Chen M."/>
            <person name="Hao X."/>
            <person name="Li L."/>
            <person name="Tang Y."/>
            <person name="Lv G."/>
            <person name="Zhou Y."/>
            <person name="Sun X."/>
            <person name="Brodelius P.E."/>
            <person name="Rose J.K.C."/>
            <person name="Tang K."/>
        </authorList>
    </citation>
    <scope>NUCLEOTIDE SEQUENCE [LARGE SCALE GENOMIC DNA]</scope>
    <source>
        <strain evidence="4">cv. Huhao1</strain>
        <tissue evidence="3">Leaf</tissue>
    </source>
</reference>
<dbReference type="OrthoDB" id="1742067at2759"/>
<feature type="transmembrane region" description="Helical" evidence="2">
    <location>
        <begin position="96"/>
        <end position="114"/>
    </location>
</feature>
<evidence type="ECO:0000256" key="1">
    <source>
        <dbReference type="SAM" id="MobiDB-lite"/>
    </source>
</evidence>
<proteinExistence type="predicted"/>
<keyword evidence="4" id="KW-1185">Reference proteome</keyword>
<evidence type="ECO:0000256" key="2">
    <source>
        <dbReference type="SAM" id="Phobius"/>
    </source>
</evidence>
<dbReference type="STRING" id="35608.A0A2U1KDM8"/>
<dbReference type="Proteomes" id="UP000245207">
    <property type="component" value="Unassembled WGS sequence"/>
</dbReference>
<evidence type="ECO:0000313" key="4">
    <source>
        <dbReference type="Proteomes" id="UP000245207"/>
    </source>
</evidence>
<organism evidence="3 4">
    <name type="scientific">Artemisia annua</name>
    <name type="common">Sweet wormwood</name>
    <dbReference type="NCBI Taxonomy" id="35608"/>
    <lineage>
        <taxon>Eukaryota</taxon>
        <taxon>Viridiplantae</taxon>
        <taxon>Streptophyta</taxon>
        <taxon>Embryophyta</taxon>
        <taxon>Tracheophyta</taxon>
        <taxon>Spermatophyta</taxon>
        <taxon>Magnoliopsida</taxon>
        <taxon>eudicotyledons</taxon>
        <taxon>Gunneridae</taxon>
        <taxon>Pentapetalae</taxon>
        <taxon>asterids</taxon>
        <taxon>campanulids</taxon>
        <taxon>Asterales</taxon>
        <taxon>Asteraceae</taxon>
        <taxon>Asteroideae</taxon>
        <taxon>Anthemideae</taxon>
        <taxon>Artemisiinae</taxon>
        <taxon>Artemisia</taxon>
    </lineage>
</organism>
<protein>
    <submittedName>
        <fullName evidence="3">Serine hydroxymethyltransferase, mitochondrial</fullName>
    </submittedName>
</protein>
<dbReference type="AlphaFoldDB" id="A0A2U1KDM8"/>